<reference evidence="1 2" key="1">
    <citation type="submission" date="2014-09" db="EMBL/GenBank/DDBJ databases">
        <title>Lactobacillus mucosae CRL573 Genome Sequencing.</title>
        <authorList>
            <person name="Bleckwedel J."/>
            <person name="Teran L.C."/>
            <person name="Bonacina J."/>
            <person name="Saavedra L."/>
            <person name="Mozzi F.B."/>
            <person name="Raya R.R."/>
        </authorList>
    </citation>
    <scope>NUCLEOTIDE SEQUENCE [LARGE SCALE GENOMIC DNA]</scope>
    <source>
        <strain evidence="1 2">CRL573</strain>
    </source>
</reference>
<protein>
    <submittedName>
        <fullName evidence="1">Uncharacterized protein</fullName>
    </submittedName>
</protein>
<sequence length="138" mass="14356">MAITQITAGQEGWLSTLNSDLSQIGDKVSSSTVPITAINGCNVTGSTVVYQIGSHHLAITTGSVSIGSALSASNKSIDFGRLASDTDVGQGVAWSQVTNWAVGGVITRSGTTLTLTEENYGADISKGTYFNFMLVRSY</sequence>
<accession>A0A099YFC9</accession>
<evidence type="ECO:0000313" key="1">
    <source>
        <dbReference type="EMBL" id="KGL67270.1"/>
    </source>
</evidence>
<comment type="caution">
    <text evidence="1">The sequence shown here is derived from an EMBL/GenBank/DDBJ whole genome shotgun (WGS) entry which is preliminary data.</text>
</comment>
<dbReference type="EMBL" id="JROC01000026">
    <property type="protein sequence ID" value="KGL67270.1"/>
    <property type="molecule type" value="Genomic_DNA"/>
</dbReference>
<name>A0A099YFC9_LIMMU</name>
<proteinExistence type="predicted"/>
<organism evidence="1 2">
    <name type="scientific">Limosilactobacillus mucosae</name>
    <name type="common">Lactobacillus mucosae</name>
    <dbReference type="NCBI Taxonomy" id="97478"/>
    <lineage>
        <taxon>Bacteria</taxon>
        <taxon>Bacillati</taxon>
        <taxon>Bacillota</taxon>
        <taxon>Bacilli</taxon>
        <taxon>Lactobacillales</taxon>
        <taxon>Lactobacillaceae</taxon>
        <taxon>Limosilactobacillus</taxon>
    </lineage>
</organism>
<gene>
    <name evidence="1" type="ORF">LX03_03065</name>
</gene>
<dbReference type="AlphaFoldDB" id="A0A099YFC9"/>
<evidence type="ECO:0000313" key="2">
    <source>
        <dbReference type="Proteomes" id="UP000030001"/>
    </source>
</evidence>
<dbReference type="Proteomes" id="UP000030001">
    <property type="component" value="Unassembled WGS sequence"/>
</dbReference>